<keyword evidence="4" id="KW-0547">Nucleotide-binding</keyword>
<dbReference type="VEuPathDB" id="AmoebaDB:EHI_004230"/>
<evidence type="ECO:0000313" key="12">
    <source>
        <dbReference type="Proteomes" id="UP000078387"/>
    </source>
</evidence>
<dbReference type="FunFam" id="2.40.30.10:FF:000020">
    <property type="entry name" value="Translation elongation factor EF-1"/>
    <property type="match status" value="1"/>
</dbReference>
<comment type="catalytic activity">
    <reaction evidence="8">
        <text>GTP + H2O = GDP + phosphate + H(+)</text>
        <dbReference type="Rhea" id="RHEA:19669"/>
        <dbReference type="ChEBI" id="CHEBI:15377"/>
        <dbReference type="ChEBI" id="CHEBI:15378"/>
        <dbReference type="ChEBI" id="CHEBI:37565"/>
        <dbReference type="ChEBI" id="CHEBI:43474"/>
        <dbReference type="ChEBI" id="CHEBI:58189"/>
    </reaction>
    <physiologicalReaction direction="left-to-right" evidence="8">
        <dbReference type="Rhea" id="RHEA:19670"/>
    </physiologicalReaction>
</comment>
<dbReference type="PROSITE" id="PS51722">
    <property type="entry name" value="G_TR_2"/>
    <property type="match status" value="1"/>
</dbReference>
<dbReference type="Proteomes" id="UP000078387">
    <property type="component" value="Unassembled WGS sequence"/>
</dbReference>
<dbReference type="Gene3D" id="3.40.50.300">
    <property type="entry name" value="P-loop containing nucleotide triphosphate hydrolases"/>
    <property type="match status" value="1"/>
</dbReference>
<dbReference type="VEuPathDB" id="AmoebaDB:KM1_038160"/>
<evidence type="ECO:0000256" key="5">
    <source>
        <dbReference type="ARBA" id="ARBA00022801"/>
    </source>
</evidence>
<dbReference type="SUPFAM" id="SSF52540">
    <property type="entry name" value="P-loop containing nucleoside triphosphate hydrolases"/>
    <property type="match status" value="1"/>
</dbReference>
<dbReference type="InterPro" id="IPR031157">
    <property type="entry name" value="G_TR_CS"/>
</dbReference>
<dbReference type="Pfam" id="PF03144">
    <property type="entry name" value="GTP_EFTU_D2"/>
    <property type="match status" value="1"/>
</dbReference>
<comment type="caution">
    <text evidence="11">The sequence shown here is derived from an EMBL/GenBank/DDBJ whole genome shotgun (WGS) entry which is preliminary data.</text>
</comment>
<feature type="compositionally biased region" description="Low complexity" evidence="9">
    <location>
        <begin position="22"/>
        <end position="32"/>
    </location>
</feature>
<organism evidence="11 12">
    <name type="scientific">Entamoeba histolytica</name>
    <dbReference type="NCBI Taxonomy" id="5759"/>
    <lineage>
        <taxon>Eukaryota</taxon>
        <taxon>Amoebozoa</taxon>
        <taxon>Evosea</taxon>
        <taxon>Archamoebae</taxon>
        <taxon>Mastigamoebida</taxon>
        <taxon>Entamoebidae</taxon>
        <taxon>Entamoeba</taxon>
    </lineage>
</organism>
<dbReference type="CDD" id="cd03704">
    <property type="entry name" value="eRF3_C_III"/>
    <property type="match status" value="1"/>
</dbReference>
<dbReference type="VEuPathDB" id="AmoebaDB:EHI8A_035930"/>
<dbReference type="PANTHER" id="PTHR23115">
    <property type="entry name" value="TRANSLATION FACTOR"/>
    <property type="match status" value="1"/>
</dbReference>
<keyword evidence="7" id="KW-0342">GTP-binding</keyword>
<dbReference type="PROSITE" id="PS00301">
    <property type="entry name" value="G_TR_1"/>
    <property type="match status" value="1"/>
</dbReference>
<keyword evidence="5" id="KW-0378">Hydrolase</keyword>
<feature type="region of interest" description="Disordered" evidence="9">
    <location>
        <begin position="17"/>
        <end position="40"/>
    </location>
</feature>
<evidence type="ECO:0000313" key="11">
    <source>
        <dbReference type="EMBL" id="GAT93954.1"/>
    </source>
</evidence>
<accession>A0A5K1UG91</accession>
<name>A0A5K1UG91_ENTHI</name>
<gene>
    <name evidence="11" type="ORF">CL6EHI_004230</name>
</gene>
<keyword evidence="6" id="KW-0648">Protein biosynthesis</keyword>
<dbReference type="SUPFAM" id="SSF50465">
    <property type="entry name" value="EF-Tu/eEF-1alpha/eIF2-gamma C-terminal domain"/>
    <property type="match status" value="1"/>
</dbReference>
<keyword evidence="3" id="KW-0963">Cytoplasm</keyword>
<dbReference type="GO" id="GO:0005737">
    <property type="term" value="C:cytoplasm"/>
    <property type="evidence" value="ECO:0007669"/>
    <property type="project" value="UniProtKB-SubCell"/>
</dbReference>
<dbReference type="Pfam" id="PF00009">
    <property type="entry name" value="GTP_EFTU"/>
    <property type="match status" value="1"/>
</dbReference>
<dbReference type="Gene3D" id="2.40.30.10">
    <property type="entry name" value="Translation factors"/>
    <property type="match status" value="2"/>
</dbReference>
<evidence type="ECO:0000256" key="7">
    <source>
        <dbReference type="ARBA" id="ARBA00023134"/>
    </source>
</evidence>
<evidence type="ECO:0000256" key="1">
    <source>
        <dbReference type="ARBA" id="ARBA00004496"/>
    </source>
</evidence>
<sequence>MSGINLNLSAKKFVPRKKKLEQQNATAAQTTTPNGPAISEDEVKQEIAKIETEENEVVKESANIIFIGHVDAGKSTTSGNILFQSGNIEQRIIDKFEKEAKENQRESWWLAYIMDQIEEEKSKGITIDVGRALFETEKRRYTILDAPGHRSFVPNMISAAAQADIAVLIVSARKGEFETGFDKGGQTREHSQLCRTAGVKTVIIAVNKMDEKTVGWEKSRYDEIVNKVKPFLRQCGFSDIYSIPISGFSGLNLTKRLDKGVCSWYDGPCLVELLDSIKLVMGNPNGPIRMPIIDKFKDGKGNSVIMGKVESGTIYKGSKCVVMPNKVDLEVTGITYDENSVPASKARPGDNVRIQMKGDQADSIQTGFVLCSPSDVCHFTNLFQAQLVVLELPRPLLTPGYEAVIHIHTSQEEVVITKITDQFDRSGKLAKKNPPFLRSGSVGNVVIKTAKPICIEPYELFPQLGRFTLRDAGKTIAFGKIIRIHGGK</sequence>
<dbReference type="InterPro" id="IPR009001">
    <property type="entry name" value="Transl_elong_EF1A/Init_IF2_C"/>
</dbReference>
<reference evidence="11 12" key="1">
    <citation type="submission" date="2016-05" db="EMBL/GenBank/DDBJ databases">
        <title>First whole genome sequencing of Entamoeba histolytica HM1:IMSS-clone-6.</title>
        <authorList>
            <person name="Mukherjee Avik.K."/>
            <person name="Izumyama S."/>
            <person name="Nakada-Tsukui K."/>
            <person name="Nozaki T."/>
        </authorList>
    </citation>
    <scope>NUCLEOTIDE SEQUENCE [LARGE SCALE GENOMIC DNA]</scope>
    <source>
        <strain evidence="11 12">HM1:IMSS clone 6</strain>
    </source>
</reference>
<dbReference type="GO" id="GO:0003924">
    <property type="term" value="F:GTPase activity"/>
    <property type="evidence" value="ECO:0007669"/>
    <property type="project" value="InterPro"/>
</dbReference>
<evidence type="ECO:0000256" key="9">
    <source>
        <dbReference type="SAM" id="MobiDB-lite"/>
    </source>
</evidence>
<dbReference type="InterPro" id="IPR004161">
    <property type="entry name" value="EFTu-like_2"/>
</dbReference>
<dbReference type="GO" id="GO:0006412">
    <property type="term" value="P:translation"/>
    <property type="evidence" value="ECO:0007669"/>
    <property type="project" value="UniProtKB-KW"/>
</dbReference>
<comment type="similarity">
    <text evidence="2">Belongs to the TRAFAC class translation factor GTPase superfamily. Classic translation factor GTPase family. EF-Tu/EF-1A subfamily.</text>
</comment>
<dbReference type="VEuPathDB" id="AmoebaDB:EHI7A_030290"/>
<dbReference type="InterPro" id="IPR000795">
    <property type="entry name" value="T_Tr_GTP-bd_dom"/>
</dbReference>
<evidence type="ECO:0000256" key="6">
    <source>
        <dbReference type="ARBA" id="ARBA00022917"/>
    </source>
</evidence>
<dbReference type="EMBL" id="BDEQ01000001">
    <property type="protein sequence ID" value="GAT93954.1"/>
    <property type="molecule type" value="Genomic_DNA"/>
</dbReference>
<dbReference type="PRINTS" id="PR00315">
    <property type="entry name" value="ELONGATNFCT"/>
</dbReference>
<dbReference type="InterPro" id="IPR054696">
    <property type="entry name" value="GTP-eEF1A_C"/>
</dbReference>
<dbReference type="InterPro" id="IPR027417">
    <property type="entry name" value="P-loop_NTPase"/>
</dbReference>
<evidence type="ECO:0000259" key="10">
    <source>
        <dbReference type="PROSITE" id="PS51722"/>
    </source>
</evidence>
<dbReference type="VEuPathDB" id="AmoebaDB:EHI5A_051110"/>
<dbReference type="FunFam" id="3.40.50.300:FF:000204">
    <property type="entry name" value="Translation elongation factor Tu"/>
    <property type="match status" value="1"/>
</dbReference>
<evidence type="ECO:0000256" key="4">
    <source>
        <dbReference type="ARBA" id="ARBA00022741"/>
    </source>
</evidence>
<proteinExistence type="inferred from homology"/>
<dbReference type="InterPro" id="IPR050100">
    <property type="entry name" value="TRAFAC_GTPase_members"/>
</dbReference>
<comment type="subcellular location">
    <subcellularLocation>
        <location evidence="1">Cytoplasm</location>
    </subcellularLocation>
</comment>
<dbReference type="CDD" id="cd01883">
    <property type="entry name" value="EF1_alpha"/>
    <property type="match status" value="1"/>
</dbReference>
<dbReference type="GO" id="GO:0005525">
    <property type="term" value="F:GTP binding"/>
    <property type="evidence" value="ECO:0007669"/>
    <property type="project" value="UniProtKB-KW"/>
</dbReference>
<evidence type="ECO:0000256" key="8">
    <source>
        <dbReference type="ARBA" id="ARBA00049117"/>
    </source>
</evidence>
<dbReference type="SUPFAM" id="SSF50447">
    <property type="entry name" value="Translation proteins"/>
    <property type="match status" value="1"/>
</dbReference>
<dbReference type="InterPro" id="IPR009000">
    <property type="entry name" value="Transl_B-barrel_sf"/>
</dbReference>
<dbReference type="Pfam" id="PF22594">
    <property type="entry name" value="GTP-eEF1A_C"/>
    <property type="match status" value="1"/>
</dbReference>
<dbReference type="AlphaFoldDB" id="A0A5K1UG91"/>
<protein>
    <submittedName>
        <fullName evidence="11">Guanine nucleotide regulatory protein putative</fullName>
    </submittedName>
</protein>
<dbReference type="CDD" id="cd04089">
    <property type="entry name" value="eRF3_II"/>
    <property type="match status" value="1"/>
</dbReference>
<dbReference type="OMA" id="IERYEEC"/>
<feature type="domain" description="Tr-type G" evidence="10">
    <location>
        <begin position="59"/>
        <end position="285"/>
    </location>
</feature>
<evidence type="ECO:0000256" key="3">
    <source>
        <dbReference type="ARBA" id="ARBA00022490"/>
    </source>
</evidence>
<evidence type="ECO:0000256" key="2">
    <source>
        <dbReference type="ARBA" id="ARBA00007249"/>
    </source>
</evidence>